<accession>A0A1Y5X3G0</accession>
<feature type="transmembrane region" description="Helical" evidence="1">
    <location>
        <begin position="72"/>
        <end position="94"/>
    </location>
</feature>
<dbReference type="Proteomes" id="UP000192674">
    <property type="component" value="Unassembled WGS sequence"/>
</dbReference>
<organism evidence="2 3">
    <name type="scientific">Kibdelosporangium aridum</name>
    <dbReference type="NCBI Taxonomy" id="2030"/>
    <lineage>
        <taxon>Bacteria</taxon>
        <taxon>Bacillati</taxon>
        <taxon>Actinomycetota</taxon>
        <taxon>Actinomycetes</taxon>
        <taxon>Pseudonocardiales</taxon>
        <taxon>Pseudonocardiaceae</taxon>
        <taxon>Kibdelosporangium</taxon>
    </lineage>
</organism>
<feature type="transmembrane region" description="Helical" evidence="1">
    <location>
        <begin position="106"/>
        <end position="125"/>
    </location>
</feature>
<reference evidence="2 3" key="1">
    <citation type="submission" date="2017-04" db="EMBL/GenBank/DDBJ databases">
        <authorList>
            <person name="Afonso C.L."/>
            <person name="Miller P.J."/>
            <person name="Scott M.A."/>
            <person name="Spackman E."/>
            <person name="Goraichik I."/>
            <person name="Dimitrov K.M."/>
            <person name="Suarez D.L."/>
            <person name="Swayne D.E."/>
        </authorList>
    </citation>
    <scope>NUCLEOTIDE SEQUENCE [LARGE SCALE GENOMIC DNA]</scope>
    <source>
        <strain evidence="2 3">DSM 43828</strain>
    </source>
</reference>
<name>A0A1Y5X3G0_KIBAR</name>
<gene>
    <name evidence="2" type="ORF">SAMN05661093_01450</name>
</gene>
<dbReference type="EMBL" id="FWXV01000001">
    <property type="protein sequence ID" value="SMC68905.1"/>
    <property type="molecule type" value="Genomic_DNA"/>
</dbReference>
<keyword evidence="1" id="KW-0812">Transmembrane</keyword>
<keyword evidence="1" id="KW-0472">Membrane</keyword>
<keyword evidence="3" id="KW-1185">Reference proteome</keyword>
<feature type="transmembrane region" description="Helical" evidence="1">
    <location>
        <begin position="137"/>
        <end position="158"/>
    </location>
</feature>
<keyword evidence="1" id="KW-1133">Transmembrane helix</keyword>
<evidence type="ECO:0000256" key="1">
    <source>
        <dbReference type="SAM" id="Phobius"/>
    </source>
</evidence>
<dbReference type="AlphaFoldDB" id="A0A1Y5X3G0"/>
<sequence length="296" mass="31672">MTGQNGELDRAASVLPKVLKAAGAIIAPGTVVTALLFYFGWLHAFWFCYYFGVHSTVLGLTLEDYLLRSADGLFVPMTVVAGIALVVAWGQRLLRLRLTEKPRERRVIVIGAVVLGVVLSLVGILDVLGESLFDLGLTVAPLSLATGVLLLMFASRLLRAGERKSSEWVGLAEWSAAFVVVSICAFWAAADYASSVGLGRAQQVQAELRGYPGAVLYSAKSLSLTGPGVTMTPCANPDGAYRYRYDGLRLVLQSGNQYFFLPQDWSPGAGAAMIVPRSESMRLEFTTASSLAPCGA</sequence>
<feature type="transmembrane region" description="Helical" evidence="1">
    <location>
        <begin position="21"/>
        <end position="52"/>
    </location>
</feature>
<dbReference type="RefSeq" id="WP_084425167.1">
    <property type="nucleotide sequence ID" value="NZ_FWXV01000001.1"/>
</dbReference>
<evidence type="ECO:0000313" key="2">
    <source>
        <dbReference type="EMBL" id="SMC68905.1"/>
    </source>
</evidence>
<feature type="transmembrane region" description="Helical" evidence="1">
    <location>
        <begin position="170"/>
        <end position="190"/>
    </location>
</feature>
<proteinExistence type="predicted"/>
<dbReference type="OrthoDB" id="4350047at2"/>
<protein>
    <submittedName>
        <fullName evidence="2">Uncharacterized protein</fullName>
    </submittedName>
</protein>
<evidence type="ECO:0000313" key="3">
    <source>
        <dbReference type="Proteomes" id="UP000192674"/>
    </source>
</evidence>